<evidence type="ECO:0000256" key="4">
    <source>
        <dbReference type="ARBA" id="ARBA00022960"/>
    </source>
</evidence>
<name>A0ABY7SN57_9RHOB</name>
<evidence type="ECO:0000313" key="12">
    <source>
        <dbReference type="Proteomes" id="UP001219349"/>
    </source>
</evidence>
<proteinExistence type="inferred from homology"/>
<feature type="signal peptide" evidence="9">
    <location>
        <begin position="1"/>
        <end position="26"/>
    </location>
</feature>
<feature type="chain" id="PRO_5045544112" evidence="9">
    <location>
        <begin position="27"/>
        <end position="561"/>
    </location>
</feature>
<evidence type="ECO:0000256" key="1">
    <source>
        <dbReference type="ARBA" id="ARBA00007164"/>
    </source>
</evidence>
<dbReference type="PANTHER" id="PTHR21581:SF6">
    <property type="entry name" value="TRAFFICKING PROTEIN PARTICLE COMPLEX SUBUNIT 12"/>
    <property type="match status" value="1"/>
</dbReference>
<dbReference type="Gene3D" id="3.40.710.10">
    <property type="entry name" value="DD-peptidase/beta-lactamase superfamily"/>
    <property type="match status" value="1"/>
</dbReference>
<dbReference type="PRINTS" id="PR00725">
    <property type="entry name" value="DADACBPTASE1"/>
</dbReference>
<accession>A0ABY7SN57</accession>
<dbReference type="InterPro" id="IPR001967">
    <property type="entry name" value="Peptidase_S11_N"/>
</dbReference>
<reference evidence="11 12" key="1">
    <citation type="submission" date="2021-01" db="EMBL/GenBank/DDBJ databases">
        <title>Biogeographic distribution of Paracoccus.</title>
        <authorList>
            <person name="Hollensteiner J."/>
            <person name="Leineberger J."/>
            <person name="Brinkhoff T."/>
            <person name="Daniel R."/>
        </authorList>
    </citation>
    <scope>NUCLEOTIDE SEQUENCE [LARGE SCALE GENOMIC DNA]</scope>
    <source>
        <strain evidence="11 12">KCTC 22803</strain>
    </source>
</reference>
<evidence type="ECO:0000259" key="10">
    <source>
        <dbReference type="Pfam" id="PF00768"/>
    </source>
</evidence>
<evidence type="ECO:0000256" key="7">
    <source>
        <dbReference type="RuleBase" id="RU004016"/>
    </source>
</evidence>
<evidence type="ECO:0000256" key="9">
    <source>
        <dbReference type="SAM" id="SignalP"/>
    </source>
</evidence>
<dbReference type="InterPro" id="IPR018044">
    <property type="entry name" value="Peptidase_S11"/>
</dbReference>
<dbReference type="SUPFAM" id="SSF56601">
    <property type="entry name" value="beta-lactamase/transpeptidase-like"/>
    <property type="match status" value="1"/>
</dbReference>
<evidence type="ECO:0000256" key="2">
    <source>
        <dbReference type="ARBA" id="ARBA00022729"/>
    </source>
</evidence>
<dbReference type="RefSeq" id="WP_271884421.1">
    <property type="nucleotide sequence ID" value="NZ_CP067136.1"/>
</dbReference>
<feature type="compositionally biased region" description="Low complexity" evidence="8">
    <location>
        <begin position="318"/>
        <end position="332"/>
    </location>
</feature>
<keyword evidence="12" id="KW-1185">Reference proteome</keyword>
<evidence type="ECO:0000256" key="3">
    <source>
        <dbReference type="ARBA" id="ARBA00022801"/>
    </source>
</evidence>
<keyword evidence="2 9" id="KW-0732">Signal</keyword>
<sequence>MTRLSLTARLWALLLLAAFLPASLSAAPFAAYVMDARNGQPIYKQNADTRLHPASLTKMMTLYMAFTAIERGQVRLDTQFLVSTNAAAEPPSKLGLRAGQRIELRYLIRAAAIKSANDAATAIGENLAGSEEAFAQQMTQMARALGMRNTNFRNAHGLTQEGHYSSAKDMTILGRHLFYDFPQYYNLFSRRSADAGIAKVSSTNRRFLDSYQGADGIKTGYTRAAGFNLTASARRGNKRLIATVFGGTSTAQRNQTMAQLLDSSFGRVPSRVRETRPRAPRLLVQRTVRRAQVEPTPAATQASPQRLVLETSDKPARANRSASTAATPQPDPLAAAVRQAQAMALTPAASNLTLASSARPSARPGATRTDALEAAVATAVASAETAQSPSLAAPVLSASLRPVPAPRARANGSLVASAQTNPGANPEDIARAVAEAVPDSGTSLSLLQSSAPKPRSETVILAAMGEGDLAEPEAVEIVSRPANSGRNWGVVLGLHRSRAAAEELLMQSALRDGATLQGARRHVADTKRGFEASFVNLTKADAQLTCERFKARANECRIVGP</sequence>
<keyword evidence="5" id="KW-0573">Peptidoglycan synthesis</keyword>
<keyword evidence="3 11" id="KW-0378">Hydrolase</keyword>
<feature type="region of interest" description="Disordered" evidence="8">
    <location>
        <begin position="287"/>
        <end position="332"/>
    </location>
</feature>
<dbReference type="Proteomes" id="UP001219349">
    <property type="component" value="Chromosome"/>
</dbReference>
<keyword evidence="4" id="KW-0133">Cell shape</keyword>
<dbReference type="PANTHER" id="PTHR21581">
    <property type="entry name" value="D-ALANYL-D-ALANINE CARBOXYPEPTIDASE"/>
    <property type="match status" value="1"/>
</dbReference>
<gene>
    <name evidence="11" type="ORF">JHX87_00810</name>
</gene>
<dbReference type="EMBL" id="CP067136">
    <property type="protein sequence ID" value="WCR07431.1"/>
    <property type="molecule type" value="Genomic_DNA"/>
</dbReference>
<evidence type="ECO:0000256" key="5">
    <source>
        <dbReference type="ARBA" id="ARBA00022984"/>
    </source>
</evidence>
<evidence type="ECO:0000256" key="8">
    <source>
        <dbReference type="SAM" id="MobiDB-lite"/>
    </source>
</evidence>
<keyword evidence="6" id="KW-0961">Cell wall biogenesis/degradation</keyword>
<dbReference type="GO" id="GO:0016787">
    <property type="term" value="F:hydrolase activity"/>
    <property type="evidence" value="ECO:0007669"/>
    <property type="project" value="UniProtKB-KW"/>
</dbReference>
<dbReference type="Pfam" id="PF00768">
    <property type="entry name" value="Peptidase_S11"/>
    <property type="match status" value="1"/>
</dbReference>
<feature type="domain" description="Peptidase S11 D-alanyl-D-alanine carboxypeptidase A N-terminal" evidence="10">
    <location>
        <begin position="30"/>
        <end position="247"/>
    </location>
</feature>
<protein>
    <submittedName>
        <fullName evidence="11">Serine hydrolase</fullName>
    </submittedName>
</protein>
<evidence type="ECO:0000313" key="11">
    <source>
        <dbReference type="EMBL" id="WCR07431.1"/>
    </source>
</evidence>
<dbReference type="InterPro" id="IPR012338">
    <property type="entry name" value="Beta-lactam/transpept-like"/>
</dbReference>
<evidence type="ECO:0000256" key="6">
    <source>
        <dbReference type="ARBA" id="ARBA00023316"/>
    </source>
</evidence>
<comment type="similarity">
    <text evidence="1 7">Belongs to the peptidase S11 family.</text>
</comment>
<organism evidence="11 12">
    <name type="scientific">Paracoccus fistulariae</name>
    <dbReference type="NCBI Taxonomy" id="658446"/>
    <lineage>
        <taxon>Bacteria</taxon>
        <taxon>Pseudomonadati</taxon>
        <taxon>Pseudomonadota</taxon>
        <taxon>Alphaproteobacteria</taxon>
        <taxon>Rhodobacterales</taxon>
        <taxon>Paracoccaceae</taxon>
        <taxon>Paracoccus</taxon>
    </lineage>
</organism>